<dbReference type="PIRSF" id="PIRSF007580">
    <property type="entry name" value="UCP07580"/>
    <property type="match status" value="1"/>
</dbReference>
<dbReference type="Proteomes" id="UP000075680">
    <property type="component" value="Unassembled WGS sequence"/>
</dbReference>
<dbReference type="Pfam" id="PF10118">
    <property type="entry name" value="Metal_hydrol"/>
    <property type="match status" value="1"/>
</dbReference>
<gene>
    <name evidence="1" type="ORF">AVENLUH5627_02816</name>
</gene>
<protein>
    <submittedName>
        <fullName evidence="1">Putative metal-dependent hydrolase</fullName>
    </submittedName>
</protein>
<dbReference type="GO" id="GO:0016787">
    <property type="term" value="F:hydrolase activity"/>
    <property type="evidence" value="ECO:0007669"/>
    <property type="project" value="UniProtKB-KW"/>
</dbReference>
<organism evidence="1 2">
    <name type="scientific">Acinetobacter venetianus</name>
    <dbReference type="NCBI Taxonomy" id="52133"/>
    <lineage>
        <taxon>Bacteria</taxon>
        <taxon>Pseudomonadati</taxon>
        <taxon>Pseudomonadota</taxon>
        <taxon>Gammaproteobacteria</taxon>
        <taxon>Moraxellales</taxon>
        <taxon>Moraxellaceae</taxon>
        <taxon>Acinetobacter</taxon>
    </lineage>
</organism>
<dbReference type="InterPro" id="IPR016516">
    <property type="entry name" value="UCP07580"/>
</dbReference>
<proteinExistence type="predicted"/>
<accession>A0A150HL06</accession>
<dbReference type="PATRIC" id="fig|52133.18.peg.2890"/>
<dbReference type="PANTHER" id="PTHR39456:SF1">
    <property type="entry name" value="METAL-DEPENDENT HYDROLASE"/>
    <property type="match status" value="1"/>
</dbReference>
<comment type="caution">
    <text evidence="1">The sequence shown here is derived from an EMBL/GenBank/DDBJ whole genome shotgun (WGS) entry which is preliminary data.</text>
</comment>
<reference evidence="1 2" key="1">
    <citation type="journal article" date="2016" name="Sci. Rep.">
        <title>Genomic and phenotypic characterization of the species Acinetobacter venetianus.</title>
        <authorList>
            <person name="Fondi M."/>
            <person name="Maida I."/>
            <person name="Perrin E."/>
            <person name="Orlandini V."/>
            <person name="La Torre L."/>
            <person name="Bosi E."/>
            <person name="Negroni A."/>
            <person name="Zanaroli G."/>
            <person name="Fava F."/>
            <person name="Decorosi F."/>
            <person name="Giovannetti L."/>
            <person name="Viti C."/>
            <person name="Vaneechoutte M."/>
            <person name="Dijkshoorn L."/>
            <person name="Fani R."/>
        </authorList>
    </citation>
    <scope>NUCLEOTIDE SEQUENCE [LARGE SCALE GENOMIC DNA]</scope>
    <source>
        <strain evidence="1 2">LUH5627</strain>
    </source>
</reference>
<sequence length="288" mass="33504">MNIAVQSLQRIVRRNVVIPLDKNKKFTFYYEDNAVVTSLFVVLSAMFPPGEMFFIESVRNVRDQITDEKLLEDIRNFIAQEAFHSREHKSLNEHLIQSNYPEVVEIEALTKARLDKFSKLPKAEQLAATVVMEHFTATLARLLLIDPLIKQKTTQESRNLWEWHALEELEHKSVAFDALKAIGGNTVRNRRIALIRVARFIAPITFDYWIQILKRKDIKFSAKELKDAFYLAFGGVNRLGIFSRTFIEMLDVRDQHFDPLDMQTEQLEAEYREKLFGENGILKSALKS</sequence>
<keyword evidence="1" id="KW-0378">Hydrolase</keyword>
<name>A0A150HL06_9GAMM</name>
<dbReference type="RefSeq" id="WP_061519449.1">
    <property type="nucleotide sequence ID" value="NZ_JRUE01000218.1"/>
</dbReference>
<dbReference type="EMBL" id="JRUE01000218">
    <property type="protein sequence ID" value="KXZ65349.1"/>
    <property type="molecule type" value="Genomic_DNA"/>
</dbReference>
<evidence type="ECO:0000313" key="1">
    <source>
        <dbReference type="EMBL" id="KXZ65349.1"/>
    </source>
</evidence>
<evidence type="ECO:0000313" key="2">
    <source>
        <dbReference type="Proteomes" id="UP000075680"/>
    </source>
</evidence>
<dbReference type="PANTHER" id="PTHR39456">
    <property type="entry name" value="METAL-DEPENDENT HYDROLASE"/>
    <property type="match status" value="1"/>
</dbReference>
<dbReference type="AlphaFoldDB" id="A0A150HL06"/>